<keyword evidence="1" id="KW-0472">Membrane</keyword>
<dbReference type="eggNOG" id="ENOG50335W9">
    <property type="taxonomic scope" value="Bacteria"/>
</dbReference>
<reference evidence="3 4" key="1">
    <citation type="journal article" date="2009" name="J. Bacteriol.">
        <title>Complete genome sequence of Robiginitalea biformata HTCC2501.</title>
        <authorList>
            <person name="Oh H.M."/>
            <person name="Giovannoni S.J."/>
            <person name="Lee K."/>
            <person name="Ferriera S."/>
            <person name="Johnson J."/>
            <person name="Cho J.C."/>
        </authorList>
    </citation>
    <scope>NUCLEOTIDE SEQUENCE [LARGE SCALE GENOMIC DNA]</scope>
    <source>
        <strain evidence="4">ATCC BAA-864 / HTCC2501 / KCTC 12146</strain>
    </source>
</reference>
<dbReference type="Pfam" id="PF04892">
    <property type="entry name" value="VanZ"/>
    <property type="match status" value="1"/>
</dbReference>
<dbReference type="OrthoDB" id="1438879at2"/>
<protein>
    <recommendedName>
        <fullName evidence="2">VanZ-like domain-containing protein</fullName>
    </recommendedName>
</protein>
<name>A4CN04_ROBBH</name>
<dbReference type="EMBL" id="CP001712">
    <property type="protein sequence ID" value="EAR15046.1"/>
    <property type="molecule type" value="Genomic_DNA"/>
</dbReference>
<organism evidence="3 4">
    <name type="scientific">Robiginitalea biformata (strain ATCC BAA-864 / DSM 15991 / KCTC 12146 / HTCC2501)</name>
    <dbReference type="NCBI Taxonomy" id="313596"/>
    <lineage>
        <taxon>Bacteria</taxon>
        <taxon>Pseudomonadati</taxon>
        <taxon>Bacteroidota</taxon>
        <taxon>Flavobacteriia</taxon>
        <taxon>Flavobacteriales</taxon>
        <taxon>Flavobacteriaceae</taxon>
        <taxon>Robiginitalea</taxon>
    </lineage>
</organism>
<proteinExistence type="predicted"/>
<evidence type="ECO:0000256" key="1">
    <source>
        <dbReference type="SAM" id="Phobius"/>
    </source>
</evidence>
<feature type="transmembrane region" description="Helical" evidence="1">
    <location>
        <begin position="157"/>
        <end position="176"/>
    </location>
</feature>
<dbReference type="HOGENOM" id="CLU_1446616_0_0_10"/>
<evidence type="ECO:0000313" key="4">
    <source>
        <dbReference type="Proteomes" id="UP000009049"/>
    </source>
</evidence>
<dbReference type="RefSeq" id="WP_015754367.1">
    <property type="nucleotide sequence ID" value="NC_013222.1"/>
</dbReference>
<feature type="transmembrane region" description="Helical" evidence="1">
    <location>
        <begin position="97"/>
        <end position="112"/>
    </location>
</feature>
<dbReference type="AlphaFoldDB" id="A4CN04"/>
<keyword evidence="1" id="KW-0812">Transmembrane</keyword>
<dbReference type="STRING" id="313596.RB2501_11987"/>
<feature type="transmembrane region" description="Helical" evidence="1">
    <location>
        <begin position="12"/>
        <end position="30"/>
    </location>
</feature>
<sequence>MALFTSSREKRRWLWVLAVIAAIYGTLFMGQPLVRELRDQDVQAVFFLIGMLLAATAVLIHGGRPETSRYELVVILGILAVYTMFVFRLGAPERSHLIEYSVLAIFIHRALSERARHRKPGLAPSLLAVILASLVGILDEGIQWFLPNRVFDPEDMFFNIMAAGMAVGASSLLLWVRGKHKRKRKGG</sequence>
<keyword evidence="1" id="KW-1133">Transmembrane helix</keyword>
<gene>
    <name evidence="3" type="ordered locus">RB2501_11987</name>
</gene>
<dbReference type="KEGG" id="rbi:RB2501_11987"/>
<feature type="transmembrane region" description="Helical" evidence="1">
    <location>
        <begin position="42"/>
        <end position="60"/>
    </location>
</feature>
<feature type="transmembrane region" description="Helical" evidence="1">
    <location>
        <begin position="72"/>
        <end position="91"/>
    </location>
</feature>
<feature type="transmembrane region" description="Helical" evidence="1">
    <location>
        <begin position="124"/>
        <end position="145"/>
    </location>
</feature>
<keyword evidence="4" id="KW-1185">Reference proteome</keyword>
<dbReference type="Proteomes" id="UP000009049">
    <property type="component" value="Chromosome"/>
</dbReference>
<feature type="domain" description="VanZ-like" evidence="2">
    <location>
        <begin position="96"/>
        <end position="171"/>
    </location>
</feature>
<evidence type="ECO:0000259" key="2">
    <source>
        <dbReference type="Pfam" id="PF04892"/>
    </source>
</evidence>
<accession>A4CN04</accession>
<dbReference type="NCBIfam" id="NF037970">
    <property type="entry name" value="vanZ_1"/>
    <property type="match status" value="1"/>
</dbReference>
<evidence type="ECO:0000313" key="3">
    <source>
        <dbReference type="EMBL" id="EAR15046.1"/>
    </source>
</evidence>
<dbReference type="InterPro" id="IPR006976">
    <property type="entry name" value="VanZ-like"/>
</dbReference>